<reference evidence="1" key="1">
    <citation type="submission" date="2020-08" db="EMBL/GenBank/DDBJ databases">
        <title>Taxonomic study for Lactobacillus species isolated from hardwood bark.</title>
        <authorList>
            <person name="Tohno M."/>
            <person name="Tanizawa Y."/>
        </authorList>
    </citation>
    <scope>NUCLEOTIDE SEQUENCE</scope>
    <source>
        <strain evidence="1">B40</strain>
    </source>
</reference>
<evidence type="ECO:0000313" key="1">
    <source>
        <dbReference type="EMBL" id="GFZ26233.1"/>
    </source>
</evidence>
<comment type="caution">
    <text evidence="1">The sequence shown here is derived from an EMBL/GenBank/DDBJ whole genome shotgun (WGS) entry which is preliminary data.</text>
</comment>
<protein>
    <submittedName>
        <fullName evidence="1">Uncharacterized protein</fullName>
    </submittedName>
</protein>
<dbReference type="Proteomes" id="UP000677218">
    <property type="component" value="Unassembled WGS sequence"/>
</dbReference>
<evidence type="ECO:0000313" key="2">
    <source>
        <dbReference type="Proteomes" id="UP000677218"/>
    </source>
</evidence>
<dbReference type="RefSeq" id="WP_212779944.1">
    <property type="nucleotide sequence ID" value="NZ_BMAY01000001.1"/>
</dbReference>
<keyword evidence="2" id="KW-1185">Reference proteome</keyword>
<name>A0A916VHE7_9LACO</name>
<accession>A0A916VHE7</accession>
<proteinExistence type="predicted"/>
<gene>
    <name evidence="1" type="ORF">LCB40_01130</name>
</gene>
<dbReference type="EMBL" id="BMAY01000001">
    <property type="protein sequence ID" value="GFZ26233.1"/>
    <property type="molecule type" value="Genomic_DNA"/>
</dbReference>
<organism evidence="1 2">
    <name type="scientific">Lactobacillus corticis</name>
    <dbReference type="NCBI Taxonomy" id="2201249"/>
    <lineage>
        <taxon>Bacteria</taxon>
        <taxon>Bacillati</taxon>
        <taxon>Bacillota</taxon>
        <taxon>Bacilli</taxon>
        <taxon>Lactobacillales</taxon>
        <taxon>Lactobacillaceae</taxon>
        <taxon>Lactobacillus</taxon>
    </lineage>
</organism>
<sequence>MHTEEALTLIGRPFPDSAIDAGRTFTQANSQMEQDEVFQKFLADNNLADQRASLVVFGPENFMYWYGVCVPRGQVTKPAGLMSFDLPKAEVASVASTQTMAFFSLPLNQVIPEFLEKAAEMGAKIYQNLGDSDTPYVLQRLNQAEKKLTQTVYLQVSE</sequence>
<dbReference type="AlphaFoldDB" id="A0A916VHE7"/>